<dbReference type="GO" id="GO:0016787">
    <property type="term" value="F:hydrolase activity"/>
    <property type="evidence" value="ECO:0007669"/>
    <property type="project" value="UniProtKB-KW"/>
</dbReference>
<dbReference type="OrthoDB" id="428177at2759"/>
<keyword evidence="4" id="KW-1185">Reference proteome</keyword>
<gene>
    <name evidence="3" type="ORF">K469DRAFT_623788</name>
</gene>
<feature type="signal peptide" evidence="2">
    <location>
        <begin position="1"/>
        <end position="22"/>
    </location>
</feature>
<feature type="non-terminal residue" evidence="3">
    <location>
        <position position="617"/>
    </location>
</feature>
<name>A0A6A6EL05_9PEZI</name>
<evidence type="ECO:0000313" key="4">
    <source>
        <dbReference type="Proteomes" id="UP000800200"/>
    </source>
</evidence>
<feature type="compositionally biased region" description="Basic and acidic residues" evidence="1">
    <location>
        <begin position="585"/>
        <end position="595"/>
    </location>
</feature>
<protein>
    <submittedName>
        <fullName evidence="3">Glycoside hydrolase family 5 protein</fullName>
    </submittedName>
</protein>
<keyword evidence="2" id="KW-0732">Signal</keyword>
<dbReference type="InterPro" id="IPR017853">
    <property type="entry name" value="GH"/>
</dbReference>
<dbReference type="Proteomes" id="UP000800200">
    <property type="component" value="Unassembled WGS sequence"/>
</dbReference>
<dbReference type="SUPFAM" id="SSF51445">
    <property type="entry name" value="(Trans)glycosidases"/>
    <property type="match status" value="1"/>
</dbReference>
<feature type="chain" id="PRO_5025635984" evidence="2">
    <location>
        <begin position="23"/>
        <end position="617"/>
    </location>
</feature>
<feature type="region of interest" description="Disordered" evidence="1">
    <location>
        <begin position="575"/>
        <end position="595"/>
    </location>
</feature>
<evidence type="ECO:0000256" key="1">
    <source>
        <dbReference type="SAM" id="MobiDB-lite"/>
    </source>
</evidence>
<proteinExistence type="predicted"/>
<evidence type="ECO:0000313" key="3">
    <source>
        <dbReference type="EMBL" id="KAF2190576.1"/>
    </source>
</evidence>
<organism evidence="3 4">
    <name type="scientific">Zopfia rhizophila CBS 207.26</name>
    <dbReference type="NCBI Taxonomy" id="1314779"/>
    <lineage>
        <taxon>Eukaryota</taxon>
        <taxon>Fungi</taxon>
        <taxon>Dikarya</taxon>
        <taxon>Ascomycota</taxon>
        <taxon>Pezizomycotina</taxon>
        <taxon>Dothideomycetes</taxon>
        <taxon>Dothideomycetes incertae sedis</taxon>
        <taxon>Zopfiaceae</taxon>
        <taxon>Zopfia</taxon>
    </lineage>
</organism>
<keyword evidence="3" id="KW-0378">Hydrolase</keyword>
<dbReference type="Gene3D" id="3.20.20.80">
    <property type="entry name" value="Glycosidases"/>
    <property type="match status" value="1"/>
</dbReference>
<dbReference type="EMBL" id="ML994618">
    <property type="protein sequence ID" value="KAF2190576.1"/>
    <property type="molecule type" value="Genomic_DNA"/>
</dbReference>
<sequence>MHFLNILVSLISVASLTRYAAASLRITADHHTFGGVNYPSLQFLEPEERDEVIKAIVKSHARVIRLFIRGGKEHSDPETELGIFDHHLLDQFDDTLAAIHRISNGKVKVIIAPHDAHAIRGSNDVSCDAYCRRVDGAFLDFYSNEEIKEHYKHRLTELFSNYKSKNFQGAPWGTLKQVIMGVDIQNEPWSGIWPIVAGESWLCDVATHLKDTIGLGDNDIAIITGGISGAQTPDGIQNFPDSAFNCKAVDVIGIHGYYAASDEASAGKPWADIFLPGNTLTARAIGKEKLLLVEEMAYMNSERGIIFKKSAVWDQGNALNYRGIPWLYSHVTTKDEGTSSRISILRDPRYAVGALIDVLKRAYTSRSNFNWSKYLPPPKALSNTTLLALNPFIPEQSDCTFGCLGWLCDAADGCEPDLICKNSVCQKPTPPQPGSVGADCNSKNPCREHLTCSSGTCQPCVFRPSIPPTEKRKAVVAGHPDQSCHLDTFYPFQQVRICSSCNPSTQTCRQNPCQRPADCDADQFCDWGICKKCTVGCLGMKCKSNAACKTGFCNSHGRCDYPGKAKKVIGPGAYAGRRGPTWNRGPKEAQRGPAKVRDEAMRVNIPKEEVKATRGPE</sequence>
<accession>A0A6A6EL05</accession>
<reference evidence="3" key="1">
    <citation type="journal article" date="2020" name="Stud. Mycol.">
        <title>101 Dothideomycetes genomes: a test case for predicting lifestyles and emergence of pathogens.</title>
        <authorList>
            <person name="Haridas S."/>
            <person name="Albert R."/>
            <person name="Binder M."/>
            <person name="Bloem J."/>
            <person name="Labutti K."/>
            <person name="Salamov A."/>
            <person name="Andreopoulos B."/>
            <person name="Baker S."/>
            <person name="Barry K."/>
            <person name="Bills G."/>
            <person name="Bluhm B."/>
            <person name="Cannon C."/>
            <person name="Castanera R."/>
            <person name="Culley D."/>
            <person name="Daum C."/>
            <person name="Ezra D."/>
            <person name="Gonzalez J."/>
            <person name="Henrissat B."/>
            <person name="Kuo A."/>
            <person name="Liang C."/>
            <person name="Lipzen A."/>
            <person name="Lutzoni F."/>
            <person name="Magnuson J."/>
            <person name="Mondo S."/>
            <person name="Nolan M."/>
            <person name="Ohm R."/>
            <person name="Pangilinan J."/>
            <person name="Park H.-J."/>
            <person name="Ramirez L."/>
            <person name="Alfaro M."/>
            <person name="Sun H."/>
            <person name="Tritt A."/>
            <person name="Yoshinaga Y."/>
            <person name="Zwiers L.-H."/>
            <person name="Turgeon B."/>
            <person name="Goodwin S."/>
            <person name="Spatafora J."/>
            <person name="Crous P."/>
            <person name="Grigoriev I."/>
        </authorList>
    </citation>
    <scope>NUCLEOTIDE SEQUENCE</scope>
    <source>
        <strain evidence="3">CBS 207.26</strain>
    </source>
</reference>
<dbReference type="AlphaFoldDB" id="A0A6A6EL05"/>
<evidence type="ECO:0000256" key="2">
    <source>
        <dbReference type="SAM" id="SignalP"/>
    </source>
</evidence>